<feature type="binding site" evidence="9">
    <location>
        <position position="738"/>
    </location>
    <ligand>
        <name>ATP</name>
        <dbReference type="ChEBI" id="CHEBI:30616"/>
    </ligand>
</feature>
<dbReference type="InterPro" id="IPR013155">
    <property type="entry name" value="M/V/L/I-tRNA-synth_anticd-bd"/>
</dbReference>
<dbReference type="GO" id="GO:0002161">
    <property type="term" value="F:aminoacyl-tRNA deacylase activity"/>
    <property type="evidence" value="ECO:0007669"/>
    <property type="project" value="InterPro"/>
</dbReference>
<dbReference type="PRINTS" id="PR00985">
    <property type="entry name" value="TRNASYNTHLEU"/>
</dbReference>
<comment type="similarity">
    <text evidence="1 9 10">Belongs to the class-I aminoacyl-tRNA synthetase family.</text>
</comment>
<dbReference type="HAMAP" id="MF_00049_B">
    <property type="entry name" value="Leu_tRNA_synth_B"/>
    <property type="match status" value="1"/>
</dbReference>
<keyword evidence="2 9" id="KW-0963">Cytoplasm</keyword>
<dbReference type="InterPro" id="IPR014729">
    <property type="entry name" value="Rossmann-like_a/b/a_fold"/>
</dbReference>
<feature type="region of interest" description="Disordered" evidence="11">
    <location>
        <begin position="559"/>
        <end position="579"/>
    </location>
</feature>
<dbReference type="SUPFAM" id="SSF47323">
    <property type="entry name" value="Anticodon-binding domain of a subclass of class I aminoacyl-tRNA synthetases"/>
    <property type="match status" value="1"/>
</dbReference>
<comment type="subcellular location">
    <subcellularLocation>
        <location evidence="9">Cytoplasm</location>
    </subcellularLocation>
</comment>
<dbReference type="PANTHER" id="PTHR43740:SF2">
    <property type="entry name" value="LEUCINE--TRNA LIGASE, MITOCHONDRIAL"/>
    <property type="match status" value="1"/>
</dbReference>
<dbReference type="Pfam" id="PF09334">
    <property type="entry name" value="tRNA-synt_1g"/>
    <property type="match status" value="1"/>
</dbReference>
<keyword evidence="7 9" id="KW-0030">Aminoacyl-tRNA synthetase</keyword>
<organism evidence="15 16">
    <name type="scientific">Amycolatopsis rubida</name>
    <dbReference type="NCBI Taxonomy" id="112413"/>
    <lineage>
        <taxon>Bacteria</taxon>
        <taxon>Bacillati</taxon>
        <taxon>Actinomycetota</taxon>
        <taxon>Actinomycetes</taxon>
        <taxon>Pseudonocardiales</taxon>
        <taxon>Pseudonocardiaceae</taxon>
        <taxon>Amycolatopsis</taxon>
    </lineage>
</organism>
<feature type="domain" description="Leucyl-tRNA synthetase editing" evidence="14">
    <location>
        <begin position="303"/>
        <end position="504"/>
    </location>
</feature>
<evidence type="ECO:0000256" key="6">
    <source>
        <dbReference type="ARBA" id="ARBA00022917"/>
    </source>
</evidence>
<dbReference type="InterPro" id="IPR015413">
    <property type="entry name" value="Methionyl/Leucyl_tRNA_Synth"/>
</dbReference>
<accession>A0A1I5F6K1</accession>
<evidence type="ECO:0000256" key="9">
    <source>
        <dbReference type="HAMAP-Rule" id="MF_00049"/>
    </source>
</evidence>
<dbReference type="Proteomes" id="UP000199137">
    <property type="component" value="Unassembled WGS sequence"/>
</dbReference>
<keyword evidence="5 9" id="KW-0067">ATP-binding</keyword>
<dbReference type="CDD" id="cd07958">
    <property type="entry name" value="Anticodon_Ia_Leu_BEm"/>
    <property type="match status" value="1"/>
</dbReference>
<evidence type="ECO:0000256" key="7">
    <source>
        <dbReference type="ARBA" id="ARBA00023146"/>
    </source>
</evidence>
<evidence type="ECO:0000313" key="16">
    <source>
        <dbReference type="Proteomes" id="UP000199137"/>
    </source>
</evidence>
<dbReference type="FunFam" id="3.40.50.620:FF:000056">
    <property type="entry name" value="Leucine--tRNA ligase"/>
    <property type="match status" value="1"/>
</dbReference>
<dbReference type="FunFam" id="1.10.730.10:FF:000011">
    <property type="entry name" value="Leucine--tRNA ligase chloroplastic/mitochondrial"/>
    <property type="match status" value="1"/>
</dbReference>
<dbReference type="FunFam" id="3.40.50.620:FF:000060">
    <property type="entry name" value="Leucine--tRNA ligase"/>
    <property type="match status" value="1"/>
</dbReference>
<dbReference type="EC" id="6.1.1.4" evidence="9"/>
<comment type="caution">
    <text evidence="9">Lacks conserved residue(s) required for the propagation of feature annotation.</text>
</comment>
<dbReference type="InterPro" id="IPR009008">
    <property type="entry name" value="Val/Leu/Ile-tRNA-synth_edit"/>
</dbReference>
<dbReference type="Pfam" id="PF13603">
    <property type="entry name" value="tRNA-synt_1_2"/>
    <property type="match status" value="1"/>
</dbReference>
<reference evidence="15 16" key="1">
    <citation type="submission" date="2016-10" db="EMBL/GenBank/DDBJ databases">
        <authorList>
            <person name="de Groot N.N."/>
        </authorList>
    </citation>
    <scope>NUCLEOTIDE SEQUENCE [LARGE SCALE GENOMIC DNA]</scope>
    <source>
        <strain evidence="15 16">DSM 44637</strain>
    </source>
</reference>
<dbReference type="InterPro" id="IPR002302">
    <property type="entry name" value="Leu-tRNA-ligase"/>
</dbReference>
<dbReference type="PANTHER" id="PTHR43740">
    <property type="entry name" value="LEUCYL-TRNA SYNTHETASE"/>
    <property type="match status" value="1"/>
</dbReference>
<evidence type="ECO:0000256" key="4">
    <source>
        <dbReference type="ARBA" id="ARBA00022741"/>
    </source>
</evidence>
<dbReference type="AlphaFoldDB" id="A0A1I5F6K1"/>
<dbReference type="GO" id="GO:0004823">
    <property type="term" value="F:leucine-tRNA ligase activity"/>
    <property type="evidence" value="ECO:0007669"/>
    <property type="project" value="UniProtKB-UniRule"/>
</dbReference>
<evidence type="ECO:0000256" key="3">
    <source>
        <dbReference type="ARBA" id="ARBA00022598"/>
    </source>
</evidence>
<dbReference type="FunFam" id="3.10.20.590:FF:000001">
    <property type="entry name" value="Leucine--tRNA ligase"/>
    <property type="match status" value="1"/>
</dbReference>
<dbReference type="NCBIfam" id="TIGR00396">
    <property type="entry name" value="leuS_bact"/>
    <property type="match status" value="1"/>
</dbReference>
<dbReference type="RefSeq" id="WP_244287041.1">
    <property type="nucleotide sequence ID" value="NZ_FOWC01000001.1"/>
</dbReference>
<evidence type="ECO:0000259" key="14">
    <source>
        <dbReference type="Pfam" id="PF13603"/>
    </source>
</evidence>
<name>A0A1I5F6K1_9PSEU</name>
<dbReference type="FunFam" id="3.40.50.620:FF:000087">
    <property type="entry name" value="Leucine--tRNA ligase"/>
    <property type="match status" value="1"/>
</dbReference>
<evidence type="ECO:0000256" key="8">
    <source>
        <dbReference type="ARBA" id="ARBA00047469"/>
    </source>
</evidence>
<keyword evidence="4 9" id="KW-0547">Nucleotide-binding</keyword>
<dbReference type="FunFam" id="3.90.740.10:FF:000017">
    <property type="entry name" value="Leucine--tRNA ligase"/>
    <property type="match status" value="1"/>
</dbReference>
<feature type="domain" description="Methionyl/Leucyl tRNA synthetase" evidence="13">
    <location>
        <begin position="73"/>
        <end position="178"/>
    </location>
</feature>
<dbReference type="GO" id="GO:0006429">
    <property type="term" value="P:leucyl-tRNA aminoacylation"/>
    <property type="evidence" value="ECO:0007669"/>
    <property type="project" value="UniProtKB-UniRule"/>
</dbReference>
<dbReference type="SUPFAM" id="SSF50677">
    <property type="entry name" value="ValRS/IleRS/LeuRS editing domain"/>
    <property type="match status" value="1"/>
</dbReference>
<comment type="catalytic activity">
    <reaction evidence="8 9">
        <text>tRNA(Leu) + L-leucine + ATP = L-leucyl-tRNA(Leu) + AMP + diphosphate</text>
        <dbReference type="Rhea" id="RHEA:11688"/>
        <dbReference type="Rhea" id="RHEA-COMP:9613"/>
        <dbReference type="Rhea" id="RHEA-COMP:9622"/>
        <dbReference type="ChEBI" id="CHEBI:30616"/>
        <dbReference type="ChEBI" id="CHEBI:33019"/>
        <dbReference type="ChEBI" id="CHEBI:57427"/>
        <dbReference type="ChEBI" id="CHEBI:78442"/>
        <dbReference type="ChEBI" id="CHEBI:78494"/>
        <dbReference type="ChEBI" id="CHEBI:456215"/>
        <dbReference type="EC" id="6.1.1.4"/>
    </reaction>
</comment>
<dbReference type="InterPro" id="IPR009080">
    <property type="entry name" value="tRNAsynth_Ia_anticodon-bd"/>
</dbReference>
<dbReference type="Gene3D" id="1.10.730.10">
    <property type="entry name" value="Isoleucyl-tRNA Synthetase, Domain 1"/>
    <property type="match status" value="2"/>
</dbReference>
<evidence type="ECO:0000256" key="11">
    <source>
        <dbReference type="SAM" id="MobiDB-lite"/>
    </source>
</evidence>
<evidence type="ECO:0000259" key="13">
    <source>
        <dbReference type="Pfam" id="PF09334"/>
    </source>
</evidence>
<dbReference type="Gene3D" id="3.90.740.10">
    <property type="entry name" value="Valyl/Leucyl/Isoleucyl-tRNA synthetase, editing domain"/>
    <property type="match status" value="1"/>
</dbReference>
<dbReference type="InterPro" id="IPR025709">
    <property type="entry name" value="Leu_tRNA-synth_edit"/>
</dbReference>
<evidence type="ECO:0000256" key="1">
    <source>
        <dbReference type="ARBA" id="ARBA00005594"/>
    </source>
</evidence>
<dbReference type="SUPFAM" id="SSF52374">
    <property type="entry name" value="Nucleotidylyl transferase"/>
    <property type="match status" value="1"/>
</dbReference>
<evidence type="ECO:0000256" key="5">
    <source>
        <dbReference type="ARBA" id="ARBA00022840"/>
    </source>
</evidence>
<dbReference type="GO" id="GO:0005524">
    <property type="term" value="F:ATP binding"/>
    <property type="evidence" value="ECO:0007669"/>
    <property type="project" value="UniProtKB-UniRule"/>
</dbReference>
<keyword evidence="3 9" id="KW-0436">Ligase</keyword>
<evidence type="ECO:0000256" key="10">
    <source>
        <dbReference type="RuleBase" id="RU363039"/>
    </source>
</evidence>
<dbReference type="EMBL" id="FOWC01000001">
    <property type="protein sequence ID" value="SFO19377.1"/>
    <property type="molecule type" value="Genomic_DNA"/>
</dbReference>
<evidence type="ECO:0000259" key="12">
    <source>
        <dbReference type="Pfam" id="PF08264"/>
    </source>
</evidence>
<feature type="domain" description="Methionyl/Valyl/Leucyl/Isoleucyl-tRNA synthetase anticodon-binding" evidence="12">
    <location>
        <begin position="815"/>
        <end position="928"/>
    </location>
</feature>
<sequence>MTGSDEATGAAAKSAADAEHAPPFRYTAELAGQIEQRWQDHWSDHGTYHAPNPAGPLAEAGEPVPSDKLFVQDMFPYPSGSGLHVGHPLGYIGTDVYARYHRMIGRNVLHTLGYDAFGLPAEQYAVQTGTHPRTTTEQNIATMRRQLKRLGLGHDERRSIETIDPDYYKWTQWIFLQIFNSYYDSDARKARPIEELEKAYAAGERATPDGRPWAELSAVEQRKIIDDHRLVYISEAPVNWAPGLGTVVANEEVTSDGRSDRGNFPVFRKSLRQWMMRITAYADRLVDDLDLLDWPDKVKSMQRNWVGRSQGARVSFAAGSPEKTEKIEVFTTRPDTLFGATYMVIAPEHPLVEKLTAAQWPGEHPESWTGGAATPAEAVAAYRAAASRKSDLDRQENKEKTGVFTGSYAVNPVNDKEIPVFVGDYVLMGYGTGAIMAVPAQDQRDYDFAKKFELEIVRTVDPGEGFEGEAFTGDGPAINSANDTVDLNGMGVADAKKTIIAWLEDRGAGEGTVQYKLRDWLFARQRYWGEPFPIVYDENNLPIALPEDQLPVVLPEVDDYSPKTFDPDDADSEPSPPLSRAKDWVEVTLDLGDGPKKYRRDTNVMPQWAGSCWYQLRYVDPTSQDVFCAPENEAYWLGPRPAEHGGDDPGGVDLYVGGVEHAVLHLLYSRFWHKVLYDLGHVSSKEPYRRLFNQGYIEAFAYTDKRGVYVPAEDVVERDGKFFFGDEEVKQEYGKMGKSLKNAVTPDEMSDTYGADTFRLYEMSMGPLDMSRPWATKDVVGAHRFLQRLWRLLVDEQTGELRVSADEATEADRKLLHRTIAGVREDYAEMRFNTAGAKLIELNNHLTKAYGSAAATPRELAEPLVLLLAPLAPHVAEELWHRMGHADSLVHGPFPVVDEKYLVEDSVEYPIQVNGKVRSRITVAADAKNDAVRATALADEKIAALVGDKTPRKVIVVPGRLVNIVL</sequence>
<dbReference type="Pfam" id="PF08264">
    <property type="entry name" value="Anticodon_1"/>
    <property type="match status" value="1"/>
</dbReference>
<dbReference type="Gene3D" id="3.40.50.620">
    <property type="entry name" value="HUPs"/>
    <property type="match status" value="2"/>
</dbReference>
<gene>
    <name evidence="9" type="primary">leuS</name>
    <name evidence="15" type="ORF">SAMN05421854_101969</name>
</gene>
<dbReference type="STRING" id="112413.SAMN05421854_101969"/>
<evidence type="ECO:0000256" key="2">
    <source>
        <dbReference type="ARBA" id="ARBA00022490"/>
    </source>
</evidence>
<keyword evidence="6 9" id="KW-0648">Protein biosynthesis</keyword>
<dbReference type="GO" id="GO:0005829">
    <property type="term" value="C:cytosol"/>
    <property type="evidence" value="ECO:0007669"/>
    <property type="project" value="TreeGrafter"/>
</dbReference>
<evidence type="ECO:0000313" key="15">
    <source>
        <dbReference type="EMBL" id="SFO19377.1"/>
    </source>
</evidence>
<protein>
    <recommendedName>
        <fullName evidence="9">Leucine--tRNA ligase</fullName>
        <ecNumber evidence="9">6.1.1.4</ecNumber>
    </recommendedName>
    <alternativeName>
        <fullName evidence="9">Leucyl-tRNA synthetase</fullName>
        <shortName evidence="9">LeuRS</shortName>
    </alternativeName>
</protein>
<proteinExistence type="inferred from homology"/>
<feature type="short sequence motif" description="'KMSKS' region" evidence="9">
    <location>
        <begin position="735"/>
        <end position="739"/>
    </location>
</feature>